<dbReference type="Pfam" id="PF00331">
    <property type="entry name" value="Glyco_hydro_10"/>
    <property type="match status" value="1"/>
</dbReference>
<name>A0A314Y3P8_PRUYE</name>
<dbReference type="InterPro" id="IPR017853">
    <property type="entry name" value="GH"/>
</dbReference>
<comment type="caution">
    <text evidence="6">The sequence shown here is derived from an EMBL/GenBank/DDBJ whole genome shotgun (WGS) entry which is preliminary data.</text>
</comment>
<accession>A0A314Y3P8</accession>
<gene>
    <name evidence="6" type="ORF">Pyn_11909</name>
</gene>
<evidence type="ECO:0000256" key="1">
    <source>
        <dbReference type="ARBA" id="ARBA00007495"/>
    </source>
</evidence>
<dbReference type="STRING" id="2094558.A0A314Y3P8"/>
<dbReference type="SUPFAM" id="SSF51445">
    <property type="entry name" value="(Trans)glycosidases"/>
    <property type="match status" value="1"/>
</dbReference>
<keyword evidence="2 6" id="KW-0378">Hydrolase</keyword>
<dbReference type="Gene3D" id="3.20.20.80">
    <property type="entry name" value="Glycosidases"/>
    <property type="match status" value="1"/>
</dbReference>
<evidence type="ECO:0000259" key="5">
    <source>
        <dbReference type="PROSITE" id="PS51760"/>
    </source>
</evidence>
<dbReference type="PANTHER" id="PTHR31490">
    <property type="entry name" value="GLYCOSYL HYDROLASE"/>
    <property type="match status" value="1"/>
</dbReference>
<evidence type="ECO:0000256" key="2">
    <source>
        <dbReference type="ARBA" id="ARBA00022801"/>
    </source>
</evidence>
<feature type="domain" description="GH10" evidence="5">
    <location>
        <begin position="1"/>
        <end position="138"/>
    </location>
</feature>
<proteinExistence type="inferred from homology"/>
<dbReference type="EMBL" id="PJQY01001543">
    <property type="protein sequence ID" value="PQQ01662.1"/>
    <property type="molecule type" value="Genomic_DNA"/>
</dbReference>
<dbReference type="GO" id="GO:0031176">
    <property type="term" value="F:endo-1,4-beta-xylanase activity"/>
    <property type="evidence" value="ECO:0007669"/>
    <property type="project" value="UniProtKB-ARBA"/>
</dbReference>
<dbReference type="Proteomes" id="UP000250321">
    <property type="component" value="Unassembled WGS sequence"/>
</dbReference>
<dbReference type="InterPro" id="IPR001000">
    <property type="entry name" value="GH10_dom"/>
</dbReference>
<organism evidence="6 7">
    <name type="scientific">Prunus yedoensis var. nudiflora</name>
    <dbReference type="NCBI Taxonomy" id="2094558"/>
    <lineage>
        <taxon>Eukaryota</taxon>
        <taxon>Viridiplantae</taxon>
        <taxon>Streptophyta</taxon>
        <taxon>Embryophyta</taxon>
        <taxon>Tracheophyta</taxon>
        <taxon>Spermatophyta</taxon>
        <taxon>Magnoliopsida</taxon>
        <taxon>eudicotyledons</taxon>
        <taxon>Gunneridae</taxon>
        <taxon>Pentapetalae</taxon>
        <taxon>rosids</taxon>
        <taxon>fabids</taxon>
        <taxon>Rosales</taxon>
        <taxon>Rosaceae</taxon>
        <taxon>Amygdaloideae</taxon>
        <taxon>Amygdaleae</taxon>
        <taxon>Prunus</taxon>
    </lineage>
</organism>
<keyword evidence="4" id="KW-0624">Polysaccharide degradation</keyword>
<keyword evidence="7" id="KW-1185">Reference proteome</keyword>
<dbReference type="AlphaFoldDB" id="A0A314Y3P8"/>
<comment type="similarity">
    <text evidence="1">Belongs to the glycosyl hydrolase 10 (cellulase F) family.</text>
</comment>
<sequence length="225" mass="24830">MFLNEYNTIKYPLDKEASAANYTKKLQEIISYPGNANLSAGIGLQGHFGSSQPNLAYIRSTLDMLGATEFPIWLPEVDVQKGPNQGQYLEEILREGFSHPAVEGIIMFVGPLAAGFNVTTLADKSFKNTPAGDVVDELLDQWKFGTRETTTDDEGFTNISLFHGDYEITVQNHTTNSSATLGLGVTEDEPQTIVQLSTSETEIRRQSRGTDQNCCYSCYRNCHGV</sequence>
<evidence type="ECO:0000313" key="6">
    <source>
        <dbReference type="EMBL" id="PQQ01662.1"/>
    </source>
</evidence>
<dbReference type="GO" id="GO:0045493">
    <property type="term" value="P:xylan catabolic process"/>
    <property type="evidence" value="ECO:0007669"/>
    <property type="project" value="UniProtKB-KW"/>
</dbReference>
<dbReference type="PANTHER" id="PTHR31490:SF52">
    <property type="entry name" value="ENDO-1,4-BETA-XYLANASE 5-RELATED"/>
    <property type="match status" value="1"/>
</dbReference>
<keyword evidence="3" id="KW-0119">Carbohydrate metabolism</keyword>
<reference evidence="6 7" key="1">
    <citation type="submission" date="2018-02" db="EMBL/GenBank/DDBJ databases">
        <title>Draft genome of wild Prunus yedoensis var. nudiflora.</title>
        <authorList>
            <person name="Baek S."/>
            <person name="Kim J.-H."/>
            <person name="Choi K."/>
            <person name="Kim G.-B."/>
            <person name="Cho A."/>
            <person name="Jang H."/>
            <person name="Shin C.-H."/>
            <person name="Yu H.-J."/>
            <person name="Mun J.-H."/>
        </authorList>
    </citation>
    <scope>NUCLEOTIDE SEQUENCE [LARGE SCALE GENOMIC DNA]</scope>
    <source>
        <strain evidence="7">cv. Jeju island</strain>
        <tissue evidence="6">Leaf</tissue>
    </source>
</reference>
<dbReference type="PROSITE" id="PS51760">
    <property type="entry name" value="GH10_2"/>
    <property type="match status" value="1"/>
</dbReference>
<keyword evidence="6" id="KW-0858">Xylan degradation</keyword>
<evidence type="ECO:0000313" key="7">
    <source>
        <dbReference type="Proteomes" id="UP000250321"/>
    </source>
</evidence>
<dbReference type="InterPro" id="IPR044846">
    <property type="entry name" value="GH10"/>
</dbReference>
<dbReference type="OrthoDB" id="1732510at2759"/>
<evidence type="ECO:0000256" key="4">
    <source>
        <dbReference type="ARBA" id="ARBA00023326"/>
    </source>
</evidence>
<keyword evidence="6" id="KW-0326">Glycosidase</keyword>
<evidence type="ECO:0000256" key="3">
    <source>
        <dbReference type="ARBA" id="ARBA00023277"/>
    </source>
</evidence>
<protein>
    <submittedName>
        <fullName evidence="6">Endo-1 4-beta-xylanase F1-like</fullName>
    </submittedName>
</protein>